<feature type="region of interest" description="Disordered" evidence="1">
    <location>
        <begin position="196"/>
        <end position="249"/>
    </location>
</feature>
<evidence type="ECO:0000313" key="2">
    <source>
        <dbReference type="EMBL" id="ETO83944.1"/>
    </source>
</evidence>
<organism evidence="2 3">
    <name type="scientific">Phytophthora nicotianae P1976</name>
    <dbReference type="NCBI Taxonomy" id="1317066"/>
    <lineage>
        <taxon>Eukaryota</taxon>
        <taxon>Sar</taxon>
        <taxon>Stramenopiles</taxon>
        <taxon>Oomycota</taxon>
        <taxon>Peronosporomycetes</taxon>
        <taxon>Peronosporales</taxon>
        <taxon>Peronosporaceae</taxon>
        <taxon>Phytophthora</taxon>
    </lineage>
</organism>
<comment type="caution">
    <text evidence="2">The sequence shown here is derived from an EMBL/GenBank/DDBJ whole genome shotgun (WGS) entry which is preliminary data.</text>
</comment>
<feature type="compositionally biased region" description="Polar residues" evidence="1">
    <location>
        <begin position="212"/>
        <end position="234"/>
    </location>
</feature>
<name>A0A081AYI3_PHYNI</name>
<accession>A0A081AYI3</accession>
<feature type="compositionally biased region" description="Basic and acidic residues" evidence="1">
    <location>
        <begin position="200"/>
        <end position="211"/>
    </location>
</feature>
<evidence type="ECO:0000313" key="3">
    <source>
        <dbReference type="Proteomes" id="UP000028582"/>
    </source>
</evidence>
<proteinExistence type="predicted"/>
<evidence type="ECO:0000256" key="1">
    <source>
        <dbReference type="SAM" id="MobiDB-lite"/>
    </source>
</evidence>
<protein>
    <submittedName>
        <fullName evidence="2">Uncharacterized protein</fullName>
    </submittedName>
</protein>
<feature type="compositionally biased region" description="Basic and acidic residues" evidence="1">
    <location>
        <begin position="240"/>
        <end position="249"/>
    </location>
</feature>
<gene>
    <name evidence="2" type="ORF">F444_02099</name>
</gene>
<dbReference type="EMBL" id="ANJA01000392">
    <property type="protein sequence ID" value="ETO83944.1"/>
    <property type="molecule type" value="Genomic_DNA"/>
</dbReference>
<reference evidence="2 3" key="1">
    <citation type="submission" date="2013-11" db="EMBL/GenBank/DDBJ databases">
        <title>The Genome Sequence of Phytophthora parasitica P1976.</title>
        <authorList>
            <consortium name="The Broad Institute Genomics Platform"/>
            <person name="Russ C."/>
            <person name="Tyler B."/>
            <person name="Panabieres F."/>
            <person name="Shan W."/>
            <person name="Tripathy S."/>
            <person name="Grunwald N."/>
            <person name="Machado M."/>
            <person name="Johnson C.S."/>
            <person name="Walker B."/>
            <person name="Young S."/>
            <person name="Zeng Q."/>
            <person name="Gargeya S."/>
            <person name="Fitzgerald M."/>
            <person name="Haas B."/>
            <person name="Abouelleil A."/>
            <person name="Allen A.W."/>
            <person name="Alvarado L."/>
            <person name="Arachchi H.M."/>
            <person name="Berlin A.M."/>
            <person name="Chapman S.B."/>
            <person name="Gainer-Dewar J."/>
            <person name="Goldberg J."/>
            <person name="Griggs A."/>
            <person name="Gujja S."/>
            <person name="Hansen M."/>
            <person name="Howarth C."/>
            <person name="Imamovic A."/>
            <person name="Ireland A."/>
            <person name="Larimer J."/>
            <person name="McCowan C."/>
            <person name="Murphy C."/>
            <person name="Pearson M."/>
            <person name="Poon T.W."/>
            <person name="Priest M."/>
            <person name="Roberts A."/>
            <person name="Saif S."/>
            <person name="Shea T."/>
            <person name="Sisk P."/>
            <person name="Sykes S."/>
            <person name="Wortman J."/>
            <person name="Nusbaum C."/>
            <person name="Birren B."/>
        </authorList>
    </citation>
    <scope>NUCLEOTIDE SEQUENCE [LARGE SCALE GENOMIC DNA]</scope>
    <source>
        <strain evidence="2 3">P1976</strain>
    </source>
</reference>
<dbReference type="AlphaFoldDB" id="A0A081AYI3"/>
<dbReference type="OrthoDB" id="113985at2759"/>
<sequence>MPNVTSWTETEISAIIEAWSEVEAKHPLLTSERGKNNLHSKMYALYSRRVAFPRTPTAVLNCKQHIREFVLFVAKYDKERQEDGDRLWFELSVEERRQRRGLVPRRPRGLATSLSKEAFAKLLKMERVQRWLGGDTVPKVEDQREETQEAQFNTSFIAPEPDSDTKLSFEPRAGAFGVTSVGDFFPLPASIAAQGDELEEKSRVPVQDRSDTSTCSLYSNDEASPQSTPESLIKSNMPKVEGDTKKGKTELQPTLKHRDCNLLLEKMMKFQNKTKRRAVAKLRAEIEREIHRNSEMLLSIVSNQFEDPENSADVAFLTQVLNRLKQQVQDRFDQFDVERTRQEAANRALLSRH</sequence>
<dbReference type="Proteomes" id="UP000028582">
    <property type="component" value="Unassembled WGS sequence"/>
</dbReference>